<feature type="compositionally biased region" description="Low complexity" evidence="1">
    <location>
        <begin position="47"/>
        <end position="61"/>
    </location>
</feature>
<dbReference type="STRING" id="72664.V4LMR8"/>
<evidence type="ECO:0000256" key="1">
    <source>
        <dbReference type="SAM" id="MobiDB-lite"/>
    </source>
</evidence>
<accession>V4LMR8</accession>
<dbReference type="AlphaFoldDB" id="V4LMR8"/>
<keyword evidence="3" id="KW-1185">Reference proteome</keyword>
<reference evidence="2 3" key="1">
    <citation type="journal article" date="2013" name="Front. Plant Sci.">
        <title>The Reference Genome of the Halophytic Plant Eutrema salsugineum.</title>
        <authorList>
            <person name="Yang R."/>
            <person name="Jarvis D.E."/>
            <person name="Chen H."/>
            <person name="Beilstein M.A."/>
            <person name="Grimwood J."/>
            <person name="Jenkins J."/>
            <person name="Shu S."/>
            <person name="Prochnik S."/>
            <person name="Xin M."/>
            <person name="Ma C."/>
            <person name="Schmutz J."/>
            <person name="Wing R.A."/>
            <person name="Mitchell-Olds T."/>
            <person name="Schumaker K.S."/>
            <person name="Wang X."/>
        </authorList>
    </citation>
    <scope>NUCLEOTIDE SEQUENCE [LARGE SCALE GENOMIC DNA]</scope>
</reference>
<dbReference type="OrthoDB" id="1077311at2759"/>
<gene>
    <name evidence="2" type="ORF">EUTSA_v10006446mg</name>
</gene>
<dbReference type="eggNOG" id="ENOG502R1TP">
    <property type="taxonomic scope" value="Eukaryota"/>
</dbReference>
<sequence>MNTKNNLVDVSPFLLFEASADSETRQECGHESGDDKGHEEYAKDAESTSQKTSSGSTGSDSVENMDEEEDVVAGEKEESDDGDGEVNSYRRWPEMSDCEKRTVGSSSTGNDERLLSEIEKNRRFWDSCLAS</sequence>
<evidence type="ECO:0000313" key="2">
    <source>
        <dbReference type="EMBL" id="ESQ43772.1"/>
    </source>
</evidence>
<feature type="compositionally biased region" description="Basic and acidic residues" evidence="1">
    <location>
        <begin position="22"/>
        <end position="46"/>
    </location>
</feature>
<proteinExistence type="predicted"/>
<dbReference type="Gramene" id="ESQ43772">
    <property type="protein sequence ID" value="ESQ43772"/>
    <property type="gene ID" value="EUTSA_v10006446mg"/>
</dbReference>
<feature type="compositionally biased region" description="Acidic residues" evidence="1">
    <location>
        <begin position="63"/>
        <end position="84"/>
    </location>
</feature>
<dbReference type="PANTHER" id="PTHR35726">
    <property type="entry name" value="GLUTAMIC ACID-RICH PROTEIN-LIKE"/>
    <property type="match status" value="1"/>
</dbReference>
<organism evidence="2 3">
    <name type="scientific">Eutrema salsugineum</name>
    <name type="common">Saltwater cress</name>
    <name type="synonym">Sisymbrium salsugineum</name>
    <dbReference type="NCBI Taxonomy" id="72664"/>
    <lineage>
        <taxon>Eukaryota</taxon>
        <taxon>Viridiplantae</taxon>
        <taxon>Streptophyta</taxon>
        <taxon>Embryophyta</taxon>
        <taxon>Tracheophyta</taxon>
        <taxon>Spermatophyta</taxon>
        <taxon>Magnoliopsida</taxon>
        <taxon>eudicotyledons</taxon>
        <taxon>Gunneridae</taxon>
        <taxon>Pentapetalae</taxon>
        <taxon>rosids</taxon>
        <taxon>malvids</taxon>
        <taxon>Brassicales</taxon>
        <taxon>Brassicaceae</taxon>
        <taxon>Eutremeae</taxon>
        <taxon>Eutrema</taxon>
    </lineage>
</organism>
<dbReference type="OMA" id="HVRWPER"/>
<protein>
    <submittedName>
        <fullName evidence="2">Uncharacterized protein</fullName>
    </submittedName>
</protein>
<feature type="region of interest" description="Disordered" evidence="1">
    <location>
        <begin position="18"/>
        <end position="112"/>
    </location>
</feature>
<name>V4LMR8_EUTSA</name>
<dbReference type="EMBL" id="KI517455">
    <property type="protein sequence ID" value="ESQ43772.1"/>
    <property type="molecule type" value="Genomic_DNA"/>
</dbReference>
<evidence type="ECO:0000313" key="3">
    <source>
        <dbReference type="Proteomes" id="UP000030689"/>
    </source>
</evidence>
<dbReference type="KEGG" id="eus:EUTSA_v10006446mg"/>
<dbReference type="PANTHER" id="PTHR35726:SF4">
    <property type="entry name" value="GLUTAMIC ACID-RICH PROTEIN-LIKE"/>
    <property type="match status" value="1"/>
</dbReference>
<dbReference type="Proteomes" id="UP000030689">
    <property type="component" value="Unassembled WGS sequence"/>
</dbReference>
<feature type="compositionally biased region" description="Basic and acidic residues" evidence="1">
    <location>
        <begin position="91"/>
        <end position="102"/>
    </location>
</feature>